<comment type="caution">
    <text evidence="2">The sequence shown here is derived from an EMBL/GenBank/DDBJ whole genome shotgun (WGS) entry which is preliminary data.</text>
</comment>
<dbReference type="SUPFAM" id="SSF51430">
    <property type="entry name" value="NAD(P)-linked oxidoreductase"/>
    <property type="match status" value="1"/>
</dbReference>
<dbReference type="InterPro" id="IPR036812">
    <property type="entry name" value="NAD(P)_OxRdtase_dom_sf"/>
</dbReference>
<evidence type="ECO:0000313" key="2">
    <source>
        <dbReference type="EMBL" id="MED6174901.1"/>
    </source>
</evidence>
<dbReference type="Pfam" id="PF00248">
    <property type="entry name" value="Aldo_ket_red"/>
    <property type="match status" value="1"/>
</dbReference>
<evidence type="ECO:0000313" key="3">
    <source>
        <dbReference type="Proteomes" id="UP001341840"/>
    </source>
</evidence>
<reference evidence="2 3" key="1">
    <citation type="journal article" date="2023" name="Plants (Basel)">
        <title>Bridging the Gap: Combining Genomics and Transcriptomics Approaches to Understand Stylosanthes scabra, an Orphan Legume from the Brazilian Caatinga.</title>
        <authorList>
            <person name="Ferreira-Neto J.R.C."/>
            <person name="da Silva M.D."/>
            <person name="Binneck E."/>
            <person name="de Melo N.F."/>
            <person name="da Silva R.H."/>
            <person name="de Melo A.L.T.M."/>
            <person name="Pandolfi V."/>
            <person name="Bustamante F.O."/>
            <person name="Brasileiro-Vidal A.C."/>
            <person name="Benko-Iseppon A.M."/>
        </authorList>
    </citation>
    <scope>NUCLEOTIDE SEQUENCE [LARGE SCALE GENOMIC DNA]</scope>
    <source>
        <tissue evidence="2">Leaves</tissue>
    </source>
</reference>
<dbReference type="InterPro" id="IPR020471">
    <property type="entry name" value="AKR"/>
</dbReference>
<accession>A0ABU6VMT0</accession>
<dbReference type="Gene3D" id="3.20.20.100">
    <property type="entry name" value="NADP-dependent oxidoreductase domain"/>
    <property type="match status" value="1"/>
</dbReference>
<dbReference type="PANTHER" id="PTHR11732">
    <property type="entry name" value="ALDO/KETO REDUCTASE"/>
    <property type="match status" value="1"/>
</dbReference>
<name>A0ABU6VMT0_9FABA</name>
<dbReference type="InterPro" id="IPR023210">
    <property type="entry name" value="NADP_OxRdtase_dom"/>
</dbReference>
<dbReference type="Proteomes" id="UP001341840">
    <property type="component" value="Unassembled WGS sequence"/>
</dbReference>
<dbReference type="PRINTS" id="PR00069">
    <property type="entry name" value="ALDKETRDTASE"/>
</dbReference>
<sequence>MVLNHPFVLSPQQLLRHIDTGCYYGNEKGIGRALKAGMHAGLERRDLFITSKLWCTELTPERVRISLNNTLEELQLDYLDLYLIH</sequence>
<keyword evidence="3" id="KW-1185">Reference proteome</keyword>
<protein>
    <recommendedName>
        <fullName evidence="1">NADP-dependent oxidoreductase domain-containing protein</fullName>
    </recommendedName>
</protein>
<gene>
    <name evidence="2" type="ORF">PIB30_073334</name>
</gene>
<dbReference type="EMBL" id="JASCZI010151922">
    <property type="protein sequence ID" value="MED6174901.1"/>
    <property type="molecule type" value="Genomic_DNA"/>
</dbReference>
<proteinExistence type="predicted"/>
<feature type="domain" description="NADP-dependent oxidoreductase" evidence="1">
    <location>
        <begin position="16"/>
        <end position="85"/>
    </location>
</feature>
<organism evidence="2 3">
    <name type="scientific">Stylosanthes scabra</name>
    <dbReference type="NCBI Taxonomy" id="79078"/>
    <lineage>
        <taxon>Eukaryota</taxon>
        <taxon>Viridiplantae</taxon>
        <taxon>Streptophyta</taxon>
        <taxon>Embryophyta</taxon>
        <taxon>Tracheophyta</taxon>
        <taxon>Spermatophyta</taxon>
        <taxon>Magnoliopsida</taxon>
        <taxon>eudicotyledons</taxon>
        <taxon>Gunneridae</taxon>
        <taxon>Pentapetalae</taxon>
        <taxon>rosids</taxon>
        <taxon>fabids</taxon>
        <taxon>Fabales</taxon>
        <taxon>Fabaceae</taxon>
        <taxon>Papilionoideae</taxon>
        <taxon>50 kb inversion clade</taxon>
        <taxon>dalbergioids sensu lato</taxon>
        <taxon>Dalbergieae</taxon>
        <taxon>Pterocarpus clade</taxon>
        <taxon>Stylosanthes</taxon>
    </lineage>
</organism>
<evidence type="ECO:0000259" key="1">
    <source>
        <dbReference type="Pfam" id="PF00248"/>
    </source>
</evidence>